<dbReference type="PROSITE" id="PS50003">
    <property type="entry name" value="PH_DOMAIN"/>
    <property type="match status" value="1"/>
</dbReference>
<dbReference type="Gene3D" id="2.30.29.30">
    <property type="entry name" value="Pleckstrin-homology domain (PH domain)/Phosphotyrosine-binding domain (PTB)"/>
    <property type="match status" value="1"/>
</dbReference>
<sequence length="108" mass="12386">MCSLSGWLTKKGKLSGKWKRRWFTLAENELLYGDSKQSTPKRIPLEEATIKDASAEGKNLCFSLKPRDQSRTYYLRVDTREELDAWMQAICVAKISERHGDSQACSIQ</sequence>
<dbReference type="Proteomes" id="UP000695022">
    <property type="component" value="Unplaced"/>
</dbReference>
<keyword evidence="3" id="KW-1185">Reference proteome</keyword>
<evidence type="ECO:0000313" key="4">
    <source>
        <dbReference type="RefSeq" id="XP_014671506.1"/>
    </source>
</evidence>
<dbReference type="SMART" id="SM00233">
    <property type="entry name" value="PH"/>
    <property type="match status" value="1"/>
</dbReference>
<reference evidence="4" key="1">
    <citation type="submission" date="2025-08" db="UniProtKB">
        <authorList>
            <consortium name="RefSeq"/>
        </authorList>
    </citation>
    <scope>IDENTIFICATION</scope>
</reference>
<dbReference type="Pfam" id="PF00169">
    <property type="entry name" value="PH"/>
    <property type="match status" value="1"/>
</dbReference>
<name>A0ABM1EH35_PRICU</name>
<organism evidence="3 4">
    <name type="scientific">Priapulus caudatus</name>
    <name type="common">Priapulid worm</name>
    <dbReference type="NCBI Taxonomy" id="37621"/>
    <lineage>
        <taxon>Eukaryota</taxon>
        <taxon>Metazoa</taxon>
        <taxon>Ecdysozoa</taxon>
        <taxon>Scalidophora</taxon>
        <taxon>Priapulida</taxon>
        <taxon>Priapulimorpha</taxon>
        <taxon>Priapulimorphida</taxon>
        <taxon>Priapulidae</taxon>
        <taxon>Priapulus</taxon>
    </lineage>
</organism>
<dbReference type="GeneID" id="106812195"/>
<dbReference type="SUPFAM" id="SSF50729">
    <property type="entry name" value="PH domain-like"/>
    <property type="match status" value="1"/>
</dbReference>
<dbReference type="RefSeq" id="XP_014671506.1">
    <property type="nucleotide sequence ID" value="XM_014816020.1"/>
</dbReference>
<proteinExistence type="predicted"/>
<feature type="domain" description="PH" evidence="2">
    <location>
        <begin position="1"/>
        <end position="95"/>
    </location>
</feature>
<accession>A0ABM1EH35</accession>
<dbReference type="PANTHER" id="PTHR22902">
    <property type="entry name" value="SESQUIPEDALIAN"/>
    <property type="match status" value="1"/>
</dbReference>
<dbReference type="InterPro" id="IPR011993">
    <property type="entry name" value="PH-like_dom_sf"/>
</dbReference>
<protein>
    <submittedName>
        <fullName evidence="4">Pleckstrin-2-like</fullName>
    </submittedName>
</protein>
<keyword evidence="1" id="KW-0597">Phosphoprotein</keyword>
<dbReference type="InterPro" id="IPR001849">
    <property type="entry name" value="PH_domain"/>
</dbReference>
<evidence type="ECO:0000256" key="1">
    <source>
        <dbReference type="ARBA" id="ARBA00022553"/>
    </source>
</evidence>
<evidence type="ECO:0000313" key="3">
    <source>
        <dbReference type="Proteomes" id="UP000695022"/>
    </source>
</evidence>
<evidence type="ECO:0000259" key="2">
    <source>
        <dbReference type="PROSITE" id="PS50003"/>
    </source>
</evidence>
<dbReference type="PANTHER" id="PTHR22902:SF27">
    <property type="entry name" value="PLECKSTRIN HOMOLOGY DOMAIN-CONTAINING FAMILY A MEMBER 3"/>
    <property type="match status" value="1"/>
</dbReference>
<gene>
    <name evidence="4" type="primary">LOC106812195</name>
</gene>
<dbReference type="InterPro" id="IPR045188">
    <property type="entry name" value="Boi1/Boi2-like"/>
</dbReference>